<reference evidence="1" key="2">
    <citation type="submission" date="2022-01" db="EMBL/GenBank/DDBJ databases">
        <authorList>
            <person name="Yamashiro T."/>
            <person name="Shiraishi A."/>
            <person name="Satake H."/>
            <person name="Nakayama K."/>
        </authorList>
    </citation>
    <scope>NUCLEOTIDE SEQUENCE</scope>
</reference>
<evidence type="ECO:0000313" key="1">
    <source>
        <dbReference type="EMBL" id="GJT17879.1"/>
    </source>
</evidence>
<accession>A0ABQ5BXY0</accession>
<name>A0ABQ5BXY0_9ASTR</name>
<keyword evidence="2" id="KW-1185">Reference proteome</keyword>
<organism evidence="1 2">
    <name type="scientific">Tanacetum coccineum</name>
    <dbReference type="NCBI Taxonomy" id="301880"/>
    <lineage>
        <taxon>Eukaryota</taxon>
        <taxon>Viridiplantae</taxon>
        <taxon>Streptophyta</taxon>
        <taxon>Embryophyta</taxon>
        <taxon>Tracheophyta</taxon>
        <taxon>Spermatophyta</taxon>
        <taxon>Magnoliopsida</taxon>
        <taxon>eudicotyledons</taxon>
        <taxon>Gunneridae</taxon>
        <taxon>Pentapetalae</taxon>
        <taxon>asterids</taxon>
        <taxon>campanulids</taxon>
        <taxon>Asterales</taxon>
        <taxon>Asteraceae</taxon>
        <taxon>Asteroideae</taxon>
        <taxon>Anthemideae</taxon>
        <taxon>Anthemidinae</taxon>
        <taxon>Tanacetum</taxon>
    </lineage>
</organism>
<sequence length="110" mass="12454">MTMEILPELTSNKLCGRSSYVYALWWMEMARTLALVDVDRKMPKLALKDQFGCQDDQVEFFYGFDGTLVRRAPATTSSSLKTSPLEDDDLVEEEAIKVGEKKPLGNDIED</sequence>
<gene>
    <name evidence="1" type="ORF">Tco_0876585</name>
</gene>
<protein>
    <submittedName>
        <fullName evidence="1">Uncharacterized protein</fullName>
    </submittedName>
</protein>
<reference evidence="1" key="1">
    <citation type="journal article" date="2022" name="Int. J. Mol. Sci.">
        <title>Draft Genome of Tanacetum Coccineum: Genomic Comparison of Closely Related Tanacetum-Family Plants.</title>
        <authorList>
            <person name="Yamashiro T."/>
            <person name="Shiraishi A."/>
            <person name="Nakayama K."/>
            <person name="Satake H."/>
        </authorList>
    </citation>
    <scope>NUCLEOTIDE SEQUENCE</scope>
</reference>
<evidence type="ECO:0000313" key="2">
    <source>
        <dbReference type="Proteomes" id="UP001151760"/>
    </source>
</evidence>
<proteinExistence type="predicted"/>
<dbReference type="Proteomes" id="UP001151760">
    <property type="component" value="Unassembled WGS sequence"/>
</dbReference>
<dbReference type="EMBL" id="BQNB010013595">
    <property type="protein sequence ID" value="GJT17879.1"/>
    <property type="molecule type" value="Genomic_DNA"/>
</dbReference>
<comment type="caution">
    <text evidence="1">The sequence shown here is derived from an EMBL/GenBank/DDBJ whole genome shotgun (WGS) entry which is preliminary data.</text>
</comment>